<evidence type="ECO:0000256" key="1">
    <source>
        <dbReference type="SAM" id="MobiDB-lite"/>
    </source>
</evidence>
<dbReference type="Proteomes" id="UP000823749">
    <property type="component" value="Chromosome 5"/>
</dbReference>
<sequence>METPHRPPRYQSSSRREHPSSSHTVYAASRRSNRSRGNPPKCPMYIEPPPLLVTVAEAQAFLDAWVQDGKVVLPEFRK</sequence>
<keyword evidence="3" id="KW-1185">Reference proteome</keyword>
<accession>A0AAV6KAU2</accession>
<proteinExistence type="predicted"/>
<evidence type="ECO:0000313" key="2">
    <source>
        <dbReference type="EMBL" id="KAG5549585.1"/>
    </source>
</evidence>
<comment type="caution">
    <text evidence="2">The sequence shown here is derived from an EMBL/GenBank/DDBJ whole genome shotgun (WGS) entry which is preliminary data.</text>
</comment>
<gene>
    <name evidence="2" type="ORF">RHGRI_014792</name>
</gene>
<feature type="region of interest" description="Disordered" evidence="1">
    <location>
        <begin position="1"/>
        <end position="43"/>
    </location>
</feature>
<reference evidence="2" key="1">
    <citation type="submission" date="2020-08" db="EMBL/GenBank/DDBJ databases">
        <title>Plant Genome Project.</title>
        <authorList>
            <person name="Zhang R.-G."/>
        </authorList>
    </citation>
    <scope>NUCLEOTIDE SEQUENCE</scope>
    <source>
        <strain evidence="2">WSP0</strain>
        <tissue evidence="2">Leaf</tissue>
    </source>
</reference>
<name>A0AAV6KAU2_9ERIC</name>
<dbReference type="AlphaFoldDB" id="A0AAV6KAU2"/>
<protein>
    <submittedName>
        <fullName evidence="2">Uncharacterized protein</fullName>
    </submittedName>
</protein>
<dbReference type="EMBL" id="JACTNZ010000005">
    <property type="protein sequence ID" value="KAG5549585.1"/>
    <property type="molecule type" value="Genomic_DNA"/>
</dbReference>
<organism evidence="2 3">
    <name type="scientific">Rhododendron griersonianum</name>
    <dbReference type="NCBI Taxonomy" id="479676"/>
    <lineage>
        <taxon>Eukaryota</taxon>
        <taxon>Viridiplantae</taxon>
        <taxon>Streptophyta</taxon>
        <taxon>Embryophyta</taxon>
        <taxon>Tracheophyta</taxon>
        <taxon>Spermatophyta</taxon>
        <taxon>Magnoliopsida</taxon>
        <taxon>eudicotyledons</taxon>
        <taxon>Gunneridae</taxon>
        <taxon>Pentapetalae</taxon>
        <taxon>asterids</taxon>
        <taxon>Ericales</taxon>
        <taxon>Ericaceae</taxon>
        <taxon>Ericoideae</taxon>
        <taxon>Rhodoreae</taxon>
        <taxon>Rhododendron</taxon>
    </lineage>
</organism>
<evidence type="ECO:0000313" key="3">
    <source>
        <dbReference type="Proteomes" id="UP000823749"/>
    </source>
</evidence>